<sequence>MRHKILLPIRMMGHSLRDWEQARMTKSNGTMKSWCEENLWQTRLVSD</sequence>
<reference evidence="1" key="2">
    <citation type="journal article" date="2015" name="Fish Shellfish Immunol.">
        <title>Early steps in the European eel (Anguilla anguilla)-Vibrio vulnificus interaction in the gills: Role of the RtxA13 toxin.</title>
        <authorList>
            <person name="Callol A."/>
            <person name="Pajuelo D."/>
            <person name="Ebbesson L."/>
            <person name="Teles M."/>
            <person name="MacKenzie S."/>
            <person name="Amaro C."/>
        </authorList>
    </citation>
    <scope>NUCLEOTIDE SEQUENCE</scope>
</reference>
<accession>A0A0E9UWJ6</accession>
<reference evidence="1" key="1">
    <citation type="submission" date="2014-11" db="EMBL/GenBank/DDBJ databases">
        <authorList>
            <person name="Amaro Gonzalez C."/>
        </authorList>
    </citation>
    <scope>NUCLEOTIDE SEQUENCE</scope>
</reference>
<name>A0A0E9UWJ6_ANGAN</name>
<proteinExistence type="predicted"/>
<dbReference type="EMBL" id="GBXM01039254">
    <property type="protein sequence ID" value="JAH69323.1"/>
    <property type="molecule type" value="Transcribed_RNA"/>
</dbReference>
<organism evidence="1">
    <name type="scientific">Anguilla anguilla</name>
    <name type="common">European freshwater eel</name>
    <name type="synonym">Muraena anguilla</name>
    <dbReference type="NCBI Taxonomy" id="7936"/>
    <lineage>
        <taxon>Eukaryota</taxon>
        <taxon>Metazoa</taxon>
        <taxon>Chordata</taxon>
        <taxon>Craniata</taxon>
        <taxon>Vertebrata</taxon>
        <taxon>Euteleostomi</taxon>
        <taxon>Actinopterygii</taxon>
        <taxon>Neopterygii</taxon>
        <taxon>Teleostei</taxon>
        <taxon>Anguilliformes</taxon>
        <taxon>Anguillidae</taxon>
        <taxon>Anguilla</taxon>
    </lineage>
</organism>
<evidence type="ECO:0000313" key="1">
    <source>
        <dbReference type="EMBL" id="JAH69323.1"/>
    </source>
</evidence>
<protein>
    <submittedName>
        <fullName evidence="1">Uncharacterized protein</fullName>
    </submittedName>
</protein>
<dbReference type="AlphaFoldDB" id="A0A0E9UWJ6"/>